<organism evidence="9 10">
    <name type="scientific">Desulfocicer vacuolatum DSM 3385</name>
    <dbReference type="NCBI Taxonomy" id="1121400"/>
    <lineage>
        <taxon>Bacteria</taxon>
        <taxon>Pseudomonadati</taxon>
        <taxon>Thermodesulfobacteriota</taxon>
        <taxon>Desulfobacteria</taxon>
        <taxon>Desulfobacterales</taxon>
        <taxon>Desulfobacteraceae</taxon>
        <taxon>Desulfocicer</taxon>
    </lineage>
</organism>
<feature type="domain" description="ABC3 transporter permease C-terminal" evidence="8">
    <location>
        <begin position="472"/>
        <end position="592"/>
    </location>
</feature>
<keyword evidence="6 7" id="KW-0472">Membrane</keyword>
<accession>A0A1W2DYY7</accession>
<dbReference type="InterPro" id="IPR051447">
    <property type="entry name" value="Lipoprotein-release_system"/>
</dbReference>
<feature type="transmembrane region" description="Helical" evidence="7">
    <location>
        <begin position="22"/>
        <end position="45"/>
    </location>
</feature>
<feature type="transmembrane region" description="Helical" evidence="7">
    <location>
        <begin position="511"/>
        <end position="539"/>
    </location>
</feature>
<evidence type="ECO:0000256" key="4">
    <source>
        <dbReference type="ARBA" id="ARBA00022692"/>
    </source>
</evidence>
<comment type="similarity">
    <text evidence="2">Belongs to the ABC-4 integral membrane protein family. LolC/E subfamily.</text>
</comment>
<dbReference type="RefSeq" id="WP_084071125.1">
    <property type="nucleotide sequence ID" value="NZ_FWXY01000022.1"/>
</dbReference>
<comment type="subcellular location">
    <subcellularLocation>
        <location evidence="1">Cell membrane</location>
        <topology evidence="1">Multi-pass membrane protein</topology>
    </subcellularLocation>
</comment>
<evidence type="ECO:0000256" key="2">
    <source>
        <dbReference type="ARBA" id="ARBA00005236"/>
    </source>
</evidence>
<evidence type="ECO:0000256" key="5">
    <source>
        <dbReference type="ARBA" id="ARBA00022989"/>
    </source>
</evidence>
<evidence type="ECO:0000259" key="8">
    <source>
        <dbReference type="Pfam" id="PF02687"/>
    </source>
</evidence>
<dbReference type="STRING" id="1121400.SAMN02746065_1229"/>
<feature type="transmembrane region" description="Helical" evidence="7">
    <location>
        <begin position="560"/>
        <end position="588"/>
    </location>
</feature>
<evidence type="ECO:0000256" key="7">
    <source>
        <dbReference type="SAM" id="Phobius"/>
    </source>
</evidence>
<dbReference type="Proteomes" id="UP000192418">
    <property type="component" value="Unassembled WGS sequence"/>
</dbReference>
<dbReference type="InterPro" id="IPR003838">
    <property type="entry name" value="ABC3_permease_C"/>
</dbReference>
<keyword evidence="10" id="KW-1185">Reference proteome</keyword>
<evidence type="ECO:0000313" key="10">
    <source>
        <dbReference type="Proteomes" id="UP000192418"/>
    </source>
</evidence>
<evidence type="ECO:0000256" key="6">
    <source>
        <dbReference type="ARBA" id="ARBA00023136"/>
    </source>
</evidence>
<sequence>MNRQRSAGLVPGLALADLKHEWILSICLFLAVAAVVGPLLLLFGLKNGTMETLRSRLLQDPRNREIRPMVSRSFTPQWLNALKDDPKVLFLVPTTRSISASVELKSNTDKLILEARPSAVGDPLLIENKAAPPGDGQCVLSAEAARKLGAGAGDEIELSVKRLKGSRFELGRTPLTVSGVLDPRATTRDVVYFSLGLLENIEGFKDGQAVPALGWKGAVPLAQPVFDGVVLGLDMPMDPVLKVRLTSGTGLSRLEELKKDQHLHRLGYQVNHKKYLYLITTTRALGREMLTTVNHRLRGKNALVLPWVAPVEIELDQDKKLFVLALPQAEGVNAPWDKDLAMGPAWRQIILPRDILLKPGSQLTCPGKSSLSLRVTPLDGMFSNSQYAQVPPELAGILNLSRRREIHWLPEKDRFILKRRGYAAFRLYAKTLDQVEPLKLELEAQGIPVHTEADRIRDLKELDTHLGLIFWLIALGGVLGGAGSLTASLYASVERKRRDLGVMALIGFGRGGLLCFPLFQALFLCLGGLGLAFVFYGGMAGLINQLFSSQLAAGERFCRLNLVHLVSAVSGVMLLGQTAAALAAWRVITIDPAEALRDE</sequence>
<dbReference type="AlphaFoldDB" id="A0A1W2DYY7"/>
<evidence type="ECO:0000313" key="9">
    <source>
        <dbReference type="EMBL" id="SMD02286.1"/>
    </source>
</evidence>
<dbReference type="GO" id="GO:0098797">
    <property type="term" value="C:plasma membrane protein complex"/>
    <property type="evidence" value="ECO:0007669"/>
    <property type="project" value="TreeGrafter"/>
</dbReference>
<dbReference type="PANTHER" id="PTHR30489">
    <property type="entry name" value="LIPOPROTEIN-RELEASING SYSTEM TRANSMEMBRANE PROTEIN LOLE"/>
    <property type="match status" value="1"/>
</dbReference>
<dbReference type="PANTHER" id="PTHR30489:SF0">
    <property type="entry name" value="LIPOPROTEIN-RELEASING SYSTEM TRANSMEMBRANE PROTEIN LOLE"/>
    <property type="match status" value="1"/>
</dbReference>
<dbReference type="OrthoDB" id="5410375at2"/>
<protein>
    <submittedName>
        <fullName evidence="9">Putative ABC transport system permease protein</fullName>
    </submittedName>
</protein>
<keyword evidence="5 7" id="KW-1133">Transmembrane helix</keyword>
<dbReference type="GO" id="GO:0044874">
    <property type="term" value="P:lipoprotein localization to outer membrane"/>
    <property type="evidence" value="ECO:0007669"/>
    <property type="project" value="TreeGrafter"/>
</dbReference>
<proteinExistence type="inferred from homology"/>
<reference evidence="9 10" key="1">
    <citation type="submission" date="2017-04" db="EMBL/GenBank/DDBJ databases">
        <authorList>
            <person name="Afonso C.L."/>
            <person name="Miller P.J."/>
            <person name="Scott M.A."/>
            <person name="Spackman E."/>
            <person name="Goraichik I."/>
            <person name="Dimitrov K.M."/>
            <person name="Suarez D.L."/>
            <person name="Swayne D.E."/>
        </authorList>
    </citation>
    <scope>NUCLEOTIDE SEQUENCE [LARGE SCALE GENOMIC DNA]</scope>
    <source>
        <strain evidence="9 10">DSM 3385</strain>
    </source>
</reference>
<dbReference type="Pfam" id="PF02687">
    <property type="entry name" value="FtsX"/>
    <property type="match status" value="1"/>
</dbReference>
<evidence type="ECO:0000256" key="1">
    <source>
        <dbReference type="ARBA" id="ARBA00004651"/>
    </source>
</evidence>
<gene>
    <name evidence="9" type="ORF">SAMN02746065_1229</name>
</gene>
<evidence type="ECO:0000256" key="3">
    <source>
        <dbReference type="ARBA" id="ARBA00022475"/>
    </source>
</evidence>
<dbReference type="EMBL" id="FWXY01000022">
    <property type="protein sequence ID" value="SMD02286.1"/>
    <property type="molecule type" value="Genomic_DNA"/>
</dbReference>
<keyword evidence="3" id="KW-1003">Cell membrane</keyword>
<feature type="transmembrane region" description="Helical" evidence="7">
    <location>
        <begin position="466"/>
        <end position="491"/>
    </location>
</feature>
<keyword evidence="4 7" id="KW-0812">Transmembrane</keyword>
<name>A0A1W2DYY7_9BACT</name>